<evidence type="ECO:0000259" key="2">
    <source>
        <dbReference type="Pfam" id="PF00534"/>
    </source>
</evidence>
<organism evidence="8 10">
    <name type="scientific">Escherichia coli</name>
    <dbReference type="NCBI Taxonomy" id="562"/>
    <lineage>
        <taxon>Bacteria</taxon>
        <taxon>Pseudomonadati</taxon>
        <taxon>Pseudomonadota</taxon>
        <taxon>Gammaproteobacteria</taxon>
        <taxon>Enterobacterales</taxon>
        <taxon>Enterobacteriaceae</taxon>
        <taxon>Escherichia</taxon>
    </lineage>
</organism>
<evidence type="ECO:0000256" key="1">
    <source>
        <dbReference type="ARBA" id="ARBA00022679"/>
    </source>
</evidence>
<evidence type="ECO:0000313" key="6">
    <source>
        <dbReference type="EMBL" id="HAH7769312.1"/>
    </source>
</evidence>
<keyword evidence="1 8" id="KW-0808">Transferase</keyword>
<evidence type="ECO:0000313" key="8">
    <source>
        <dbReference type="EMBL" id="RXD12774.1"/>
    </source>
</evidence>
<dbReference type="EMBL" id="ABONVU020000018">
    <property type="protein sequence ID" value="EMJ5255887.1"/>
    <property type="molecule type" value="Genomic_DNA"/>
</dbReference>
<name>A0A066SVZ9_ECOLX</name>
<dbReference type="InterPro" id="IPR001296">
    <property type="entry name" value="Glyco_trans_1"/>
</dbReference>
<dbReference type="PATRIC" id="fig|562.10480.peg.1538"/>
<evidence type="ECO:0000313" key="5">
    <source>
        <dbReference type="EMBL" id="HAH4522890.1"/>
    </source>
</evidence>
<dbReference type="EMBL" id="SCJN01000189">
    <property type="protein sequence ID" value="RXD12774.1"/>
    <property type="molecule type" value="Genomic_DNA"/>
</dbReference>
<dbReference type="EMBL" id="CP107128">
    <property type="protein sequence ID" value="WLM94092.1"/>
    <property type="molecule type" value="Genomic_DNA"/>
</dbReference>
<evidence type="ECO:0000313" key="3">
    <source>
        <dbReference type="EMBL" id="AIA59466.1"/>
    </source>
</evidence>
<proteinExistence type="predicted"/>
<dbReference type="PANTHER" id="PTHR46401">
    <property type="entry name" value="GLYCOSYLTRANSFERASE WBBK-RELATED"/>
    <property type="match status" value="1"/>
</dbReference>
<reference evidence="7 11" key="4">
    <citation type="submission" date="2019-10" db="EMBL/GenBank/DDBJ databases">
        <title>Antimicrobial-resistant enteric bacteria are widely distributed amongst people, animals and the environment in northern Tanzania.</title>
        <authorList>
            <person name="Subbiah M."/>
            <person name="Call D.R."/>
        </authorList>
    </citation>
    <scope>NUCLEOTIDE SEQUENCE [LARGE SCALE GENOMIC DNA]</scope>
    <source>
        <strain evidence="7 11">TzEc067</strain>
    </source>
</reference>
<evidence type="ECO:0000313" key="11">
    <source>
        <dbReference type="Proteomes" id="UP000437875"/>
    </source>
</evidence>
<dbReference type="RefSeq" id="WP_001296214.1">
    <property type="nucleotide sequence ID" value="NZ_AP018784.2"/>
</dbReference>
<dbReference type="Proteomes" id="UP000437875">
    <property type="component" value="Unassembled WGS sequence"/>
</dbReference>
<sequence>MKVAFLSAYDPLSTSSWSGTPYYMLKALSKRNISIEILGPVNSYMIYMLKVYKLILRCFGKEYDYSHSKLLSRYYGRIFGRKLKKIDGLDFIIAPAGSSQIAFLKTTIPIIYLSDTTYDQLKSYYPNLNKKTIINDEDASLIERKAIEKATVVSFPSKWAMDFCRNYYRLDFDKLVEIPWGANLFDDIHFANKNIIQKNSYTCLFLGVDWERKGGKTALKAIEYVRQLYGIDVRLKICGCTPNQKILPTWVELIDKVDKNNVDEYQKFIDVLSNADILLLPTIAECYGMVFCEAAAFGLPVVATDTGGVSSIVINERTGILIKDPLDYKHFGNAIHKIISSVETYQNYSQNARIRYNNILHWDNWAKKIIEIMYEHKNRRIK</sequence>
<evidence type="ECO:0000313" key="7">
    <source>
        <dbReference type="EMBL" id="KAE9729357.1"/>
    </source>
</evidence>
<dbReference type="Proteomes" id="UP001180189">
    <property type="component" value="Chromosome"/>
</dbReference>
<dbReference type="PANTHER" id="PTHR46401:SF2">
    <property type="entry name" value="GLYCOSYLTRANSFERASE WBBK-RELATED"/>
    <property type="match status" value="1"/>
</dbReference>
<evidence type="ECO:0000313" key="9">
    <source>
        <dbReference type="EMBL" id="WLM94092.1"/>
    </source>
</evidence>
<dbReference type="Proteomes" id="UP000843571">
    <property type="component" value="Unassembled WGS sequence"/>
</dbReference>
<dbReference type="EMBL" id="DABCJL010000005">
    <property type="protein sequence ID" value="HAH7769312.1"/>
    <property type="molecule type" value="Genomic_DNA"/>
</dbReference>
<dbReference type="GO" id="GO:0009103">
    <property type="term" value="P:lipopolysaccharide biosynthetic process"/>
    <property type="evidence" value="ECO:0007669"/>
    <property type="project" value="TreeGrafter"/>
</dbReference>
<protein>
    <submittedName>
        <fullName evidence="4 8">Glycosyltransferase</fullName>
    </submittedName>
    <submittedName>
        <fullName evidence="3">Putative glycosyltransferase</fullName>
    </submittedName>
</protein>
<reference evidence="8 10" key="3">
    <citation type="submission" date="2019-01" db="EMBL/GenBank/DDBJ databases">
        <title>Genomic analysis of febrile catheter-associated UTI E. coli isolates.</title>
        <authorList>
            <person name="Potter R."/>
            <person name="Zou Z."/>
            <person name="Henderson J."/>
            <person name="Dantas G."/>
        </authorList>
    </citation>
    <scope>NUCLEOTIDE SEQUENCE [LARGE SCALE GENOMIC DNA]</scope>
    <source>
        <strain evidence="8 10">29_CAASB</strain>
    </source>
</reference>
<reference evidence="9" key="6">
    <citation type="journal article" date="2023" name="Microorganisms">
        <title>Comparative Genomic Analysis of ST131 Subclade C2 of ESBL-Producing E. coli Isolates from Patients with Recurrent and Sporadic Urinary Tract Infections.</title>
        <authorList>
            <person name="Jaen-Luchoro D."/>
            <person name="Kahnamouei A."/>
            <person name="Yazdanshenas S."/>
            <person name="Lindblom A."/>
            <person name="Samuelsson E."/>
            <person name="Ahren C."/>
            <person name="Karami N."/>
        </authorList>
    </citation>
    <scope>NUCLEOTIDE SEQUENCE</scope>
    <source>
        <strain evidence="9">S7</strain>
    </source>
</reference>
<dbReference type="Gene3D" id="3.40.50.2000">
    <property type="entry name" value="Glycogen Phosphorylase B"/>
    <property type="match status" value="2"/>
</dbReference>
<dbReference type="SUPFAM" id="SSF53756">
    <property type="entry name" value="UDP-Glycosyltransferase/glycogen phosphorylase"/>
    <property type="match status" value="1"/>
</dbReference>
<evidence type="ECO:0000313" key="10">
    <source>
        <dbReference type="Proteomes" id="UP000288730"/>
    </source>
</evidence>
<dbReference type="Proteomes" id="UP001285616">
    <property type="component" value="Unassembled WGS sequence"/>
</dbReference>
<dbReference type="CDD" id="cd03801">
    <property type="entry name" value="GT4_PimA-like"/>
    <property type="match status" value="1"/>
</dbReference>
<accession>A0A066SVZ9</accession>
<reference evidence="4" key="7">
    <citation type="submission" date="2024-02" db="EMBL/GenBank/DDBJ databases">
        <authorList>
            <consortium name="Clinical and Environmental Microbiology Branch: Whole genome sequencing antimicrobial resistance pathogens in the healthcare setting"/>
        </authorList>
    </citation>
    <scope>NUCLEOTIDE SEQUENCE</scope>
    <source>
        <strain evidence="4">1924188</strain>
    </source>
</reference>
<dbReference type="Proteomes" id="UP000288730">
    <property type="component" value="Unassembled WGS sequence"/>
</dbReference>
<reference evidence="5" key="2">
    <citation type="journal article" date="2018" name="Genome Biol.">
        <title>SKESA: strategic k-mer extension for scrupulous assemblies.</title>
        <authorList>
            <person name="Souvorov A."/>
            <person name="Agarwala R."/>
            <person name="Lipman D.J."/>
        </authorList>
    </citation>
    <scope>NUCLEOTIDE SEQUENCE [LARGE SCALE GENOMIC DNA]</scope>
    <source>
        <strain evidence="6">C0382</strain>
        <strain evidence="5">EC00763</strain>
    </source>
</reference>
<feature type="domain" description="Glycosyl transferase family 1" evidence="2">
    <location>
        <begin position="192"/>
        <end position="353"/>
    </location>
</feature>
<gene>
    <name evidence="3" type="primary">wekB</name>
    <name evidence="8" type="ORF">EPS76_19315</name>
    <name evidence="7" type="ORF">GP711_18735</name>
    <name evidence="5" type="ORF">GRC73_02570</name>
    <name evidence="6" type="ORF">HIE29_002760</name>
    <name evidence="9" type="ORF">OGM49_15395</name>
    <name evidence="4" type="ORF">R8O40_004190</name>
</gene>
<reference evidence="6" key="5">
    <citation type="submission" date="2020-01" db="EMBL/GenBank/DDBJ databases">
        <authorList>
            <consortium name="NCBI Pathogen Detection Project"/>
        </authorList>
    </citation>
    <scope>NUCLEOTIDE SEQUENCE</scope>
    <source>
        <strain evidence="6">C0382</strain>
        <strain evidence="5">EC00763</strain>
    </source>
</reference>
<dbReference type="Pfam" id="PF00534">
    <property type="entry name" value="Glycos_transf_1"/>
    <property type="match status" value="1"/>
</dbReference>
<dbReference type="EMBL" id="KF277146">
    <property type="protein sequence ID" value="AIA59466.1"/>
    <property type="molecule type" value="Genomic_DNA"/>
</dbReference>
<reference evidence="3" key="1">
    <citation type="journal article" date="2014" name="Clin. Vaccine Immunol.">
        <title>Diagnostic potential of monoclonal antibodies specific to the unique O-antigen of multi-drug resistant epidemic E. coli clone ST131-O25b:H4.</title>
        <authorList>
            <person name="Szijarto V."/>
            <person name="Lukasiewicz J."/>
            <person name="Gozdziewicz T.K."/>
            <person name="Magyarics Z."/>
            <person name="Nagy E."/>
            <person name="Nagy G."/>
        </authorList>
    </citation>
    <scope>NUCLEOTIDE SEQUENCE</scope>
    <source>
        <strain evidence="3">81009</strain>
    </source>
</reference>
<dbReference type="AlphaFoldDB" id="A0A066SVZ9"/>
<dbReference type="EMBL" id="WSGM01000012">
    <property type="protein sequence ID" value="KAE9729357.1"/>
    <property type="molecule type" value="Genomic_DNA"/>
</dbReference>
<dbReference type="EMBL" id="DABBJX010000001">
    <property type="protein sequence ID" value="HAH4522890.1"/>
    <property type="molecule type" value="Genomic_DNA"/>
</dbReference>
<dbReference type="GO" id="GO:0016757">
    <property type="term" value="F:glycosyltransferase activity"/>
    <property type="evidence" value="ECO:0007669"/>
    <property type="project" value="InterPro"/>
</dbReference>
<evidence type="ECO:0000313" key="4">
    <source>
        <dbReference type="EMBL" id="EMJ5255887.1"/>
    </source>
</evidence>